<dbReference type="GO" id="GO:0009451">
    <property type="term" value="P:RNA modification"/>
    <property type="evidence" value="ECO:0007669"/>
    <property type="project" value="InterPro"/>
</dbReference>
<dbReference type="FunFam" id="1.25.40.10:FF:000348">
    <property type="entry name" value="Pentatricopeptide repeat-containing protein chloroplastic"/>
    <property type="match status" value="1"/>
</dbReference>
<sequence length="672" mass="74267">MLSLSPVCRSPAVLLITSLLRSHIHTGHRAIKAAGGTTWNTTHSFVLSNPILSLLERSTSLSHLKQVQAQVITTGLALDPLALSRLVAFCAISDCRDLDYCTKILYSSRSPKAFSWNVAIRGFIESEDAGGALCLYRQMLRNQGSRPDNYTYPLLLKLCSGLGMGNRGKELLGHVIKLGFDQDLYVHNAMLNLLVSLGEMANARYLFDESPVRDLVSWNTLIAGYVRILKTEDALLLFREMEAEGIRPDEVTMIAMISLCTQVKDLSLGKKFHHLIEENKLKLTVPLSNVLMDMYLKCGEPESAQTIFDGMAEKTGVSWTTILGGYAKCGYLDKARTIFDEMPEKNVIPWNALIGGYVHSKCGKEALALFHEMQANGIKPDEVTMVNCLSACSQLGALEVGVWIHHYVEKHNLSMNVALGTALVDMYAKCGNINRAVEVFTDMPKRNSLSWTAVVCGLAFHGHARDALDFFSEMVDSGLKPDDVTFLGVLTACCHGGLIEAGRRLFSSMRSEFNIQPQLKHYSCMVDLLGRAGLLEEAVELIDGMPMEADAAIWGSLFFACKVHRNMSLGERVASELLKLDPHDSGNYVLLSNMYGEANMWEEAGNVRKMMRRRGIEKTPGCSSIEVNGIVNEFTVRDKSHPQAKCVYECLVQLTGQLSLLSLMSDAFAIDI</sequence>
<feature type="repeat" description="PPR" evidence="2">
    <location>
        <begin position="315"/>
        <end position="349"/>
    </location>
</feature>
<evidence type="ECO:0000256" key="2">
    <source>
        <dbReference type="PROSITE-ProRule" id="PRU00708"/>
    </source>
</evidence>
<dbReference type="PANTHER" id="PTHR47926">
    <property type="entry name" value="PENTATRICOPEPTIDE REPEAT-CONTAINING PROTEIN"/>
    <property type="match status" value="1"/>
</dbReference>
<feature type="repeat" description="PPR" evidence="2">
    <location>
        <begin position="350"/>
        <end position="380"/>
    </location>
</feature>
<dbReference type="NCBIfam" id="TIGR00756">
    <property type="entry name" value="PPR"/>
    <property type="match status" value="4"/>
</dbReference>
<dbReference type="PANTHER" id="PTHR47926:SF436">
    <property type="entry name" value="PENTATRICOPEPTIDE REPEAT-CONTAINING PROTEIN ELI1, CHLOROPLASTIC-LIKE ISOFORM X2"/>
    <property type="match status" value="1"/>
</dbReference>
<dbReference type="FunFam" id="1.25.40.10:FF:000470">
    <property type="entry name" value="Pentatricopeptide repeat-containing protein At5g66520"/>
    <property type="match status" value="1"/>
</dbReference>
<reference evidence="3 4" key="1">
    <citation type="journal article" date="2023" name="Hortic Res">
        <title>Pangenome of water caltrop reveals structural variations and asymmetric subgenome divergence after allopolyploidization.</title>
        <authorList>
            <person name="Zhang X."/>
            <person name="Chen Y."/>
            <person name="Wang L."/>
            <person name="Yuan Y."/>
            <person name="Fang M."/>
            <person name="Shi L."/>
            <person name="Lu R."/>
            <person name="Comes H.P."/>
            <person name="Ma Y."/>
            <person name="Chen Y."/>
            <person name="Huang G."/>
            <person name="Zhou Y."/>
            <person name="Zheng Z."/>
            <person name="Qiu Y."/>
        </authorList>
    </citation>
    <scope>NUCLEOTIDE SEQUENCE [LARGE SCALE GENOMIC DNA]</scope>
    <source>
        <tissue evidence="3">Roots</tissue>
    </source>
</reference>
<dbReference type="Pfam" id="PF13041">
    <property type="entry name" value="PPR_2"/>
    <property type="match status" value="3"/>
</dbReference>
<keyword evidence="4" id="KW-1185">Reference proteome</keyword>
<gene>
    <name evidence="3" type="ORF">SAY87_016192</name>
</gene>
<feature type="repeat" description="PPR" evidence="2">
    <location>
        <begin position="214"/>
        <end position="248"/>
    </location>
</feature>
<accession>A0AAN7L6E3</accession>
<protein>
    <submittedName>
        <fullName evidence="3">Uncharacterized protein</fullName>
    </submittedName>
</protein>
<organism evidence="3 4">
    <name type="scientific">Trapa incisa</name>
    <dbReference type="NCBI Taxonomy" id="236973"/>
    <lineage>
        <taxon>Eukaryota</taxon>
        <taxon>Viridiplantae</taxon>
        <taxon>Streptophyta</taxon>
        <taxon>Embryophyta</taxon>
        <taxon>Tracheophyta</taxon>
        <taxon>Spermatophyta</taxon>
        <taxon>Magnoliopsida</taxon>
        <taxon>eudicotyledons</taxon>
        <taxon>Gunneridae</taxon>
        <taxon>Pentapetalae</taxon>
        <taxon>rosids</taxon>
        <taxon>malvids</taxon>
        <taxon>Myrtales</taxon>
        <taxon>Lythraceae</taxon>
        <taxon>Trapa</taxon>
    </lineage>
</organism>
<feature type="repeat" description="PPR" evidence="2">
    <location>
        <begin position="584"/>
        <end position="618"/>
    </location>
</feature>
<name>A0AAN7L6E3_9MYRT</name>
<dbReference type="InterPro" id="IPR046848">
    <property type="entry name" value="E_motif"/>
</dbReference>
<dbReference type="AlphaFoldDB" id="A0AAN7L6E3"/>
<dbReference type="PROSITE" id="PS51375">
    <property type="entry name" value="PPR"/>
    <property type="match status" value="5"/>
</dbReference>
<dbReference type="Proteomes" id="UP001345219">
    <property type="component" value="Chromosome 13"/>
</dbReference>
<dbReference type="InterPro" id="IPR011990">
    <property type="entry name" value="TPR-like_helical_dom_sf"/>
</dbReference>
<evidence type="ECO:0000313" key="4">
    <source>
        <dbReference type="Proteomes" id="UP001345219"/>
    </source>
</evidence>
<dbReference type="EMBL" id="JAXIOK010000001">
    <property type="protein sequence ID" value="KAK4780086.1"/>
    <property type="molecule type" value="Genomic_DNA"/>
</dbReference>
<feature type="repeat" description="PPR" evidence="2">
    <location>
        <begin position="447"/>
        <end position="481"/>
    </location>
</feature>
<dbReference type="InterPro" id="IPR002885">
    <property type="entry name" value="PPR_rpt"/>
</dbReference>
<comment type="caution">
    <text evidence="3">The sequence shown here is derived from an EMBL/GenBank/DDBJ whole genome shotgun (WGS) entry which is preliminary data.</text>
</comment>
<dbReference type="FunFam" id="1.25.40.10:FF:000715">
    <property type="entry name" value="Pentatricopeptide repeat-containing protein"/>
    <property type="match status" value="1"/>
</dbReference>
<dbReference type="Pfam" id="PF01535">
    <property type="entry name" value="PPR"/>
    <property type="match status" value="3"/>
</dbReference>
<dbReference type="Gene3D" id="1.25.40.10">
    <property type="entry name" value="Tetratricopeptide repeat domain"/>
    <property type="match status" value="5"/>
</dbReference>
<dbReference type="InterPro" id="IPR046960">
    <property type="entry name" value="PPR_At4g14850-like_plant"/>
</dbReference>
<proteinExistence type="predicted"/>
<keyword evidence="1" id="KW-0677">Repeat</keyword>
<evidence type="ECO:0000256" key="1">
    <source>
        <dbReference type="ARBA" id="ARBA00022737"/>
    </source>
</evidence>
<dbReference type="GO" id="GO:0003723">
    <property type="term" value="F:RNA binding"/>
    <property type="evidence" value="ECO:0007669"/>
    <property type="project" value="InterPro"/>
</dbReference>
<dbReference type="Pfam" id="PF20431">
    <property type="entry name" value="E_motif"/>
    <property type="match status" value="1"/>
</dbReference>
<evidence type="ECO:0000313" key="3">
    <source>
        <dbReference type="EMBL" id="KAK4780086.1"/>
    </source>
</evidence>